<dbReference type="GO" id="GO:0015078">
    <property type="term" value="F:proton transmembrane transporter activity"/>
    <property type="evidence" value="ECO:0007669"/>
    <property type="project" value="InterPro"/>
</dbReference>
<dbReference type="GO" id="GO:0045259">
    <property type="term" value="C:proton-transporting ATP synthase complex"/>
    <property type="evidence" value="ECO:0007669"/>
    <property type="project" value="UniProtKB-KW"/>
</dbReference>
<organism evidence="14">
    <name type="scientific">Gekko subpalmatus</name>
    <dbReference type="NCBI Taxonomy" id="515999"/>
    <lineage>
        <taxon>Eukaryota</taxon>
        <taxon>Metazoa</taxon>
        <taxon>Chordata</taxon>
        <taxon>Craniata</taxon>
        <taxon>Vertebrata</taxon>
        <taxon>Euteleostomi</taxon>
        <taxon>Lepidosauria</taxon>
        <taxon>Squamata</taxon>
        <taxon>Bifurcata</taxon>
        <taxon>Gekkota</taxon>
        <taxon>Gekkonidae</taxon>
        <taxon>Gekkoninae</taxon>
        <taxon>Gekko</taxon>
    </lineage>
</organism>
<dbReference type="GO" id="GO:0031966">
    <property type="term" value="C:mitochondrial membrane"/>
    <property type="evidence" value="ECO:0007669"/>
    <property type="project" value="UniProtKB-SubCell"/>
</dbReference>
<evidence type="ECO:0000256" key="4">
    <source>
        <dbReference type="ARBA" id="ARBA00022547"/>
    </source>
</evidence>
<sequence>MPQLNPAPWLLIFTVTWIAALTLFKLMTALQNPASPIKYTHTHTSDHWTWTWL</sequence>
<keyword evidence="11" id="KW-0066">ATP synthesis</keyword>
<evidence type="ECO:0000256" key="10">
    <source>
        <dbReference type="ARBA" id="ARBA00023136"/>
    </source>
</evidence>
<comment type="subcellular location">
    <subcellularLocation>
        <location evidence="1 12">Mitochondrion membrane</location>
        <topology evidence="1 12">Single-pass membrane protein</topology>
    </subcellularLocation>
</comment>
<name>A0A7G9UAP6_9SAUR</name>
<proteinExistence type="inferred from homology"/>
<keyword evidence="6 12" id="KW-0375">Hydrogen ion transport</keyword>
<geneLocation type="mitochondrion" evidence="14"/>
<dbReference type="CTD" id="4509"/>
<keyword evidence="9 12" id="KW-0496">Mitochondrion</keyword>
<evidence type="ECO:0000256" key="6">
    <source>
        <dbReference type="ARBA" id="ARBA00022781"/>
    </source>
</evidence>
<dbReference type="Pfam" id="PF00895">
    <property type="entry name" value="ATP-synt_8"/>
    <property type="match status" value="1"/>
</dbReference>
<evidence type="ECO:0000256" key="11">
    <source>
        <dbReference type="ARBA" id="ARBA00023310"/>
    </source>
</evidence>
<dbReference type="GeneID" id="62627741"/>
<keyword evidence="3 12" id="KW-0813">Transport</keyword>
<keyword evidence="5 12" id="KW-0812">Transmembrane</keyword>
<dbReference type="InterPro" id="IPR001421">
    <property type="entry name" value="ATP8_metazoa"/>
</dbReference>
<dbReference type="GO" id="GO:0015986">
    <property type="term" value="P:proton motive force-driven ATP synthesis"/>
    <property type="evidence" value="ECO:0007669"/>
    <property type="project" value="InterPro"/>
</dbReference>
<keyword evidence="10 13" id="KW-0472">Membrane</keyword>
<reference evidence="14" key="1">
    <citation type="journal article" date="2019" name="Mitochondrial DNA Part B Resour">
        <title>Complete mitochondrial genome of the webbed-toed gecko Gekko subpalmatus (Squamata: Gekkonidae).</title>
        <authorList>
            <person name="Luo H."/>
            <person name="Huang A."/>
            <person name="Li B."/>
            <person name="Ni Q."/>
            <person name="Yao Y."/>
            <person name="Xu H."/>
            <person name="Zeng B."/>
            <person name="Li Y."/>
            <person name="Wei Z."/>
            <person name="Zhang M."/>
        </authorList>
    </citation>
    <scope>NUCLEOTIDE SEQUENCE</scope>
</reference>
<comment type="similarity">
    <text evidence="2 12">Belongs to the ATPase protein 8 family.</text>
</comment>
<evidence type="ECO:0000256" key="7">
    <source>
        <dbReference type="ARBA" id="ARBA00022989"/>
    </source>
</evidence>
<evidence type="ECO:0000256" key="12">
    <source>
        <dbReference type="RuleBase" id="RU003661"/>
    </source>
</evidence>
<keyword evidence="7 13" id="KW-1133">Transmembrane helix</keyword>
<gene>
    <name evidence="14" type="primary">ATP8</name>
</gene>
<evidence type="ECO:0000256" key="1">
    <source>
        <dbReference type="ARBA" id="ARBA00004304"/>
    </source>
</evidence>
<evidence type="ECO:0000256" key="2">
    <source>
        <dbReference type="ARBA" id="ARBA00008892"/>
    </source>
</evidence>
<evidence type="ECO:0000256" key="3">
    <source>
        <dbReference type="ARBA" id="ARBA00022448"/>
    </source>
</evidence>
<dbReference type="RefSeq" id="YP_009992304.1">
    <property type="nucleotide sequence ID" value="NC_052836.1"/>
</dbReference>
<evidence type="ECO:0000313" key="14">
    <source>
        <dbReference type="EMBL" id="QNN90177.1"/>
    </source>
</evidence>
<keyword evidence="8 12" id="KW-0406">Ion transport</keyword>
<evidence type="ECO:0000256" key="8">
    <source>
        <dbReference type="ARBA" id="ARBA00023065"/>
    </source>
</evidence>
<evidence type="ECO:0000256" key="9">
    <source>
        <dbReference type="ARBA" id="ARBA00023128"/>
    </source>
</evidence>
<feature type="transmembrane region" description="Helical" evidence="13">
    <location>
        <begin position="6"/>
        <end position="24"/>
    </location>
</feature>
<dbReference type="AlphaFoldDB" id="A0A7G9UAP6"/>
<evidence type="ECO:0000256" key="13">
    <source>
        <dbReference type="SAM" id="Phobius"/>
    </source>
</evidence>
<protein>
    <recommendedName>
        <fullName evidence="12">ATP synthase complex subunit 8</fullName>
    </recommendedName>
</protein>
<accession>A0A7G9UAP6</accession>
<dbReference type="EMBL" id="MK680534">
    <property type="protein sequence ID" value="QNN90177.1"/>
    <property type="molecule type" value="Genomic_DNA"/>
</dbReference>
<evidence type="ECO:0000256" key="5">
    <source>
        <dbReference type="ARBA" id="ARBA00022692"/>
    </source>
</evidence>
<keyword evidence="4 12" id="KW-0138">CF(0)</keyword>